<evidence type="ECO:0000256" key="4">
    <source>
        <dbReference type="ARBA" id="ARBA00022692"/>
    </source>
</evidence>
<proteinExistence type="inferred from homology"/>
<evidence type="ECO:0000256" key="2">
    <source>
        <dbReference type="ARBA" id="ARBA00007776"/>
    </source>
</evidence>
<protein>
    <submittedName>
        <fullName evidence="8">Rod shape-determining protein MreD</fullName>
    </submittedName>
</protein>
<gene>
    <name evidence="8" type="primary">mreD</name>
    <name evidence="8" type="ORF">E4P47_03250</name>
</gene>
<keyword evidence="5" id="KW-0133">Cell shape</keyword>
<keyword evidence="4" id="KW-0812">Transmembrane</keyword>
<dbReference type="Proteomes" id="UP000297225">
    <property type="component" value="Unassembled WGS sequence"/>
</dbReference>
<name>A0A4Y8WQ97_9PORP</name>
<dbReference type="RefSeq" id="WP_134848940.1">
    <property type="nucleotide sequence ID" value="NZ_CP197400.1"/>
</dbReference>
<dbReference type="EMBL" id="SPNC01000031">
    <property type="protein sequence ID" value="TFH96007.1"/>
    <property type="molecule type" value="Genomic_DNA"/>
</dbReference>
<dbReference type="InterPro" id="IPR007227">
    <property type="entry name" value="Cell_shape_determining_MreD"/>
</dbReference>
<accession>A0A4Y8WQ97</accession>
<keyword evidence="7" id="KW-0472">Membrane</keyword>
<comment type="subcellular location">
    <subcellularLocation>
        <location evidence="1">Cell membrane</location>
        <topology evidence="1">Multi-pass membrane protein</topology>
    </subcellularLocation>
</comment>
<evidence type="ECO:0000256" key="6">
    <source>
        <dbReference type="ARBA" id="ARBA00022989"/>
    </source>
</evidence>
<evidence type="ECO:0000256" key="1">
    <source>
        <dbReference type="ARBA" id="ARBA00004651"/>
    </source>
</evidence>
<evidence type="ECO:0000256" key="5">
    <source>
        <dbReference type="ARBA" id="ARBA00022960"/>
    </source>
</evidence>
<dbReference type="AlphaFoldDB" id="A0A4Y8WQ97"/>
<comment type="caution">
    <text evidence="8">The sequence shown here is derived from an EMBL/GenBank/DDBJ whole genome shotgun (WGS) entry which is preliminary data.</text>
</comment>
<keyword evidence="6" id="KW-1133">Transmembrane helix</keyword>
<dbReference type="GO" id="GO:0008360">
    <property type="term" value="P:regulation of cell shape"/>
    <property type="evidence" value="ECO:0007669"/>
    <property type="project" value="UniProtKB-KW"/>
</dbReference>
<organism evidence="8 9">
    <name type="scientific">Porphyromonas levii</name>
    <dbReference type="NCBI Taxonomy" id="28114"/>
    <lineage>
        <taxon>Bacteria</taxon>
        <taxon>Pseudomonadati</taxon>
        <taxon>Bacteroidota</taxon>
        <taxon>Bacteroidia</taxon>
        <taxon>Bacteroidales</taxon>
        <taxon>Porphyromonadaceae</taxon>
        <taxon>Porphyromonas</taxon>
    </lineage>
</organism>
<dbReference type="GeneID" id="66796640"/>
<dbReference type="NCBIfam" id="TIGR03426">
    <property type="entry name" value="shape_MreD"/>
    <property type="match status" value="1"/>
</dbReference>
<dbReference type="GO" id="GO:0005886">
    <property type="term" value="C:plasma membrane"/>
    <property type="evidence" value="ECO:0007669"/>
    <property type="project" value="UniProtKB-SubCell"/>
</dbReference>
<keyword evidence="9" id="KW-1185">Reference proteome</keyword>
<evidence type="ECO:0000256" key="3">
    <source>
        <dbReference type="ARBA" id="ARBA00022475"/>
    </source>
</evidence>
<evidence type="ECO:0000256" key="7">
    <source>
        <dbReference type="ARBA" id="ARBA00023136"/>
    </source>
</evidence>
<sequence>MNKFYFRFIGQSALLLFLQLVVMNNIRLFGLFIPIIYLYPLLFLPYQTPRWLCTVFAAIAGLLMDMMMNTTGINMAAATLVGFIRQPLLFSLTEEQELDDLTAPLRPSIYTLKLGKYVLYMLLLAFIHVASTMLLEAFSAKLFLRMLPHILGSTLITLIIYATFEALSKRNHSA</sequence>
<dbReference type="STRING" id="1122973.GCA_000379925_00103"/>
<evidence type="ECO:0000313" key="9">
    <source>
        <dbReference type="Proteomes" id="UP000297225"/>
    </source>
</evidence>
<keyword evidence="3" id="KW-1003">Cell membrane</keyword>
<comment type="similarity">
    <text evidence="2">Belongs to the MreD family.</text>
</comment>
<evidence type="ECO:0000313" key="8">
    <source>
        <dbReference type="EMBL" id="TFH96007.1"/>
    </source>
</evidence>
<dbReference type="OrthoDB" id="1132160at2"/>
<reference evidence="8 9" key="1">
    <citation type="submission" date="2019-03" db="EMBL/GenBank/DDBJ databases">
        <title>Porphyromonas levii Isolated from the Uterus of Dairy Cows.</title>
        <authorList>
            <person name="Francis A.M."/>
        </authorList>
    </citation>
    <scope>NUCLEOTIDE SEQUENCE [LARGE SCALE GENOMIC DNA]</scope>
    <source>
        <strain evidence="8 9">AF5678</strain>
    </source>
</reference>